<evidence type="ECO:0000313" key="3">
    <source>
        <dbReference type="Proteomes" id="UP000242791"/>
    </source>
</evidence>
<reference evidence="2 3" key="1">
    <citation type="submission" date="2015-08" db="EMBL/GenBank/DDBJ databases">
        <title>Emmonsia species relationships and genome sequence.</title>
        <authorList>
            <person name="Cuomo C.A."/>
            <person name="Schwartz I.S."/>
            <person name="Kenyon C."/>
            <person name="De Hoog G.S."/>
            <person name="Govender N.P."/>
            <person name="Botha A."/>
            <person name="Moreno L."/>
            <person name="De Vries M."/>
            <person name="Munoz J.F."/>
            <person name="Stielow J.B."/>
        </authorList>
    </citation>
    <scope>NUCLEOTIDE SEQUENCE [LARGE SCALE GENOMIC DNA]</scope>
    <source>
        <strain evidence="2 3">EI222</strain>
    </source>
</reference>
<comment type="caution">
    <text evidence="2">The sequence shown here is derived from an EMBL/GenBank/DDBJ whole genome shotgun (WGS) entry which is preliminary data.</text>
</comment>
<feature type="compositionally biased region" description="Polar residues" evidence="1">
    <location>
        <begin position="64"/>
        <end position="82"/>
    </location>
</feature>
<dbReference type="VEuPathDB" id="FungiDB:ACJ73_04143"/>
<dbReference type="Proteomes" id="UP000242791">
    <property type="component" value="Unassembled WGS sequence"/>
</dbReference>
<evidence type="ECO:0000256" key="1">
    <source>
        <dbReference type="SAM" id="MobiDB-lite"/>
    </source>
</evidence>
<sequence>MGCGSSKVQRDNDPPGTSYNKPRPAARPATRPPSQRTQFQGRLATGTGAKNRSRPPSAVPKPHSSAQPRTHSQTTCPRTQLQTGTRSRPSRTGTRRRHSTALGTIHDGQPPEDSAIREEINSFRLFIDQHAINFYRTQCDESGASISRYIARTMISNVIEKRLNVENSVAMNLARALEKYANDAASEKRGEHLFILCRTASMIRSMMDRHPESWEFSWRGGADIVFPSVMRGHAEFMQATLDI</sequence>
<feature type="compositionally biased region" description="Low complexity" evidence="1">
    <location>
        <begin position="22"/>
        <end position="33"/>
    </location>
</feature>
<dbReference type="EMBL" id="LGTZ01000550">
    <property type="protein sequence ID" value="OJD24494.1"/>
    <property type="molecule type" value="Genomic_DNA"/>
</dbReference>
<protein>
    <submittedName>
        <fullName evidence="2">Uncharacterized protein</fullName>
    </submittedName>
</protein>
<feature type="region of interest" description="Disordered" evidence="1">
    <location>
        <begin position="1"/>
        <end position="113"/>
    </location>
</feature>
<feature type="compositionally biased region" description="Low complexity" evidence="1">
    <location>
        <begin position="83"/>
        <end position="92"/>
    </location>
</feature>
<organism evidence="2 3">
    <name type="scientific">Blastomyces percursus</name>
    <dbReference type="NCBI Taxonomy" id="1658174"/>
    <lineage>
        <taxon>Eukaryota</taxon>
        <taxon>Fungi</taxon>
        <taxon>Dikarya</taxon>
        <taxon>Ascomycota</taxon>
        <taxon>Pezizomycotina</taxon>
        <taxon>Eurotiomycetes</taxon>
        <taxon>Eurotiomycetidae</taxon>
        <taxon>Onygenales</taxon>
        <taxon>Ajellomycetaceae</taxon>
        <taxon>Blastomyces</taxon>
    </lineage>
</organism>
<dbReference type="OrthoDB" id="4183015at2759"/>
<keyword evidence="3" id="KW-1185">Reference proteome</keyword>
<proteinExistence type="predicted"/>
<name>A0A1J9Q6X4_9EURO</name>
<dbReference type="AlphaFoldDB" id="A0A1J9Q6X4"/>
<evidence type="ECO:0000313" key="2">
    <source>
        <dbReference type="EMBL" id="OJD24494.1"/>
    </source>
</evidence>
<accession>A0A1J9Q6X4</accession>
<gene>
    <name evidence="2" type="ORF">ACJ73_04143</name>
</gene>